<protein>
    <submittedName>
        <fullName evidence="3">Uncharacterized protein</fullName>
    </submittedName>
</protein>
<evidence type="ECO:0000256" key="2">
    <source>
        <dbReference type="SAM" id="Phobius"/>
    </source>
</evidence>
<organism evidence="3">
    <name type="scientific">Dichomitus squalens</name>
    <dbReference type="NCBI Taxonomy" id="114155"/>
    <lineage>
        <taxon>Eukaryota</taxon>
        <taxon>Fungi</taxon>
        <taxon>Dikarya</taxon>
        <taxon>Basidiomycota</taxon>
        <taxon>Agaricomycotina</taxon>
        <taxon>Agaricomycetes</taxon>
        <taxon>Polyporales</taxon>
        <taxon>Polyporaceae</taxon>
        <taxon>Dichomitus</taxon>
    </lineage>
</organism>
<keyword evidence="2" id="KW-0472">Membrane</keyword>
<gene>
    <name evidence="3" type="ORF">BD311DRAFT_165227</name>
</gene>
<feature type="compositionally biased region" description="Basic and acidic residues" evidence="1">
    <location>
        <begin position="1"/>
        <end position="12"/>
    </location>
</feature>
<name>A0A4Q9M5I8_9APHY</name>
<dbReference type="Proteomes" id="UP000292957">
    <property type="component" value="Unassembled WGS sequence"/>
</dbReference>
<feature type="transmembrane region" description="Helical" evidence="2">
    <location>
        <begin position="61"/>
        <end position="80"/>
    </location>
</feature>
<feature type="region of interest" description="Disordered" evidence="1">
    <location>
        <begin position="1"/>
        <end position="21"/>
    </location>
</feature>
<keyword evidence="2" id="KW-0812">Transmembrane</keyword>
<keyword evidence="2" id="KW-1133">Transmembrane helix</keyword>
<sequence>MLEDTREGRRCPGNDQRLPRMASPTIPAMAKVFASDQPSDFLLYSYELVNQCGTFTAQRSTYTFSCLTLCFFFMSSATFFRDL</sequence>
<proteinExistence type="predicted"/>
<evidence type="ECO:0000256" key="1">
    <source>
        <dbReference type="SAM" id="MobiDB-lite"/>
    </source>
</evidence>
<evidence type="ECO:0000313" key="3">
    <source>
        <dbReference type="EMBL" id="TBU22155.1"/>
    </source>
</evidence>
<dbReference type="AlphaFoldDB" id="A0A4Q9M5I8"/>
<reference evidence="3" key="1">
    <citation type="submission" date="2019-01" db="EMBL/GenBank/DDBJ databases">
        <title>Draft genome sequences of three monokaryotic isolates of the white-rot basidiomycete fungus Dichomitus squalens.</title>
        <authorList>
            <consortium name="DOE Joint Genome Institute"/>
            <person name="Lopez S.C."/>
            <person name="Andreopoulos B."/>
            <person name="Pangilinan J."/>
            <person name="Lipzen A."/>
            <person name="Riley R."/>
            <person name="Ahrendt S."/>
            <person name="Ng V."/>
            <person name="Barry K."/>
            <person name="Daum C."/>
            <person name="Grigoriev I.V."/>
            <person name="Hilden K.S."/>
            <person name="Makela M.R."/>
            <person name="de Vries R.P."/>
        </authorList>
    </citation>
    <scope>NUCLEOTIDE SEQUENCE [LARGE SCALE GENOMIC DNA]</scope>
    <source>
        <strain evidence="3">OM18370.1</strain>
    </source>
</reference>
<accession>A0A4Q9M5I8</accession>
<dbReference type="EMBL" id="ML143555">
    <property type="protein sequence ID" value="TBU22155.1"/>
    <property type="molecule type" value="Genomic_DNA"/>
</dbReference>